<dbReference type="PANTHER" id="PTHR14413">
    <property type="entry name" value="RIBOSOMAL PROTEIN L17"/>
    <property type="match status" value="1"/>
</dbReference>
<keyword evidence="2 4" id="KW-0689">Ribosomal protein</keyword>
<proteinExistence type="inferred from homology"/>
<protein>
    <recommendedName>
        <fullName evidence="7">50S ribosomal protein L17</fullName>
    </recommendedName>
</protein>
<dbReference type="EMBL" id="CP056071">
    <property type="protein sequence ID" value="UVC50060.1"/>
    <property type="molecule type" value="Genomic_DNA"/>
</dbReference>
<accession>A0A976SJT2</accession>
<evidence type="ECO:0000256" key="4">
    <source>
        <dbReference type="RuleBase" id="RU000660"/>
    </source>
</evidence>
<dbReference type="GO" id="GO:0003735">
    <property type="term" value="F:structural constituent of ribosome"/>
    <property type="evidence" value="ECO:0007669"/>
    <property type="project" value="InterPro"/>
</dbReference>
<evidence type="ECO:0000313" key="5">
    <source>
        <dbReference type="EMBL" id="UVC50060.1"/>
    </source>
</evidence>
<evidence type="ECO:0008006" key="7">
    <source>
        <dbReference type="Google" id="ProtNLM"/>
    </source>
</evidence>
<comment type="similarity">
    <text evidence="1 4">Belongs to the bacterial ribosomal protein bL17 family.</text>
</comment>
<dbReference type="Proteomes" id="UP000244811">
    <property type="component" value="Chromosome 2"/>
</dbReference>
<reference evidence="5" key="1">
    <citation type="submission" date="2022-07" db="EMBL/GenBank/DDBJ databases">
        <title>Evaluation of T. orientalis genome assembly methods using nanopore sequencing and analysis of variation between genomes.</title>
        <authorList>
            <person name="Yam J."/>
            <person name="Micallef M.L."/>
            <person name="Liu M."/>
            <person name="Djordjevic S.P."/>
            <person name="Bogema D.R."/>
            <person name="Jenkins C."/>
        </authorList>
    </citation>
    <scope>NUCLEOTIDE SEQUENCE</scope>
    <source>
        <strain evidence="5">Goon Nure</strain>
    </source>
</reference>
<dbReference type="PANTHER" id="PTHR14413:SF16">
    <property type="entry name" value="LARGE RIBOSOMAL SUBUNIT PROTEIN BL17M"/>
    <property type="match status" value="1"/>
</dbReference>
<dbReference type="GO" id="GO:0006412">
    <property type="term" value="P:translation"/>
    <property type="evidence" value="ECO:0007669"/>
    <property type="project" value="InterPro"/>
</dbReference>
<dbReference type="NCBIfam" id="TIGR00059">
    <property type="entry name" value="L17"/>
    <property type="match status" value="1"/>
</dbReference>
<dbReference type="InterPro" id="IPR000456">
    <property type="entry name" value="Ribosomal_bL17"/>
</dbReference>
<dbReference type="InterPro" id="IPR036373">
    <property type="entry name" value="Ribosomal_bL17_sf"/>
</dbReference>
<evidence type="ECO:0000256" key="2">
    <source>
        <dbReference type="ARBA" id="ARBA00022980"/>
    </source>
</evidence>
<sequence length="166" mass="19562">MSSLLCIFIKIIFFYSIFKFSSFNFSVHSFVNLSTHKSPKVDSFVLYGNLRTCKKLKRTHSGRKALLRALTTQVLRHGRIITTFNKARQAKPRVERIIKYSKKSNKRHARILINSYLYDRELTENVLRLAPERFKERHGGYCRIKRLNFCNVGDNSNRAILELLDY</sequence>
<evidence type="ECO:0000256" key="1">
    <source>
        <dbReference type="ARBA" id="ARBA00008777"/>
    </source>
</evidence>
<evidence type="ECO:0000256" key="3">
    <source>
        <dbReference type="ARBA" id="ARBA00023274"/>
    </source>
</evidence>
<dbReference type="Gene3D" id="3.90.1030.10">
    <property type="entry name" value="Ribosomal protein L17"/>
    <property type="match status" value="1"/>
</dbReference>
<evidence type="ECO:0000313" key="6">
    <source>
        <dbReference type="Proteomes" id="UP000244811"/>
    </source>
</evidence>
<dbReference type="SUPFAM" id="SSF64263">
    <property type="entry name" value="Prokaryotic ribosomal protein L17"/>
    <property type="match status" value="1"/>
</dbReference>
<organism evidence="5 6">
    <name type="scientific">Theileria orientalis</name>
    <dbReference type="NCBI Taxonomy" id="68886"/>
    <lineage>
        <taxon>Eukaryota</taxon>
        <taxon>Sar</taxon>
        <taxon>Alveolata</taxon>
        <taxon>Apicomplexa</taxon>
        <taxon>Aconoidasida</taxon>
        <taxon>Piroplasmida</taxon>
        <taxon>Theileriidae</taxon>
        <taxon>Theileria</taxon>
    </lineage>
</organism>
<dbReference type="GO" id="GO:0015934">
    <property type="term" value="C:large ribosomal subunit"/>
    <property type="evidence" value="ECO:0007669"/>
    <property type="project" value="TreeGrafter"/>
</dbReference>
<dbReference type="Pfam" id="PF01196">
    <property type="entry name" value="Ribosomal_L17"/>
    <property type="match status" value="1"/>
</dbReference>
<gene>
    <name evidence="5" type="ORF">MACK_003683</name>
</gene>
<name>A0A976SJT2_THEOR</name>
<keyword evidence="3 4" id="KW-0687">Ribonucleoprotein</keyword>
<dbReference type="AlphaFoldDB" id="A0A976SJT2"/>